<evidence type="ECO:0000313" key="3">
    <source>
        <dbReference type="Proteomes" id="UP001611339"/>
    </source>
</evidence>
<accession>A0ABW7U5V8</accession>
<gene>
    <name evidence="2" type="ORF">ACH407_14810</name>
</gene>
<dbReference type="Proteomes" id="UP001611339">
    <property type="component" value="Unassembled WGS sequence"/>
</dbReference>
<keyword evidence="3" id="KW-1185">Reference proteome</keyword>
<dbReference type="NCBIfam" id="NF046120">
    <property type="entry name" value="lipo_SCO0607"/>
    <property type="match status" value="1"/>
</dbReference>
<feature type="region of interest" description="Disordered" evidence="1">
    <location>
        <begin position="1"/>
        <end position="20"/>
    </location>
</feature>
<evidence type="ECO:0000256" key="1">
    <source>
        <dbReference type="SAM" id="MobiDB-lite"/>
    </source>
</evidence>
<sequence>MTVTAQQTRRPRPQHRTTGGAFARRSLPGLAAAGLASALLLTGCGFQIHDRVCGSGHYPVKAVGNTSGGDCVADGQEPPEGYVRYPEGQVPEWVDDEWDRYWSTVVVDAEGRVVQG</sequence>
<protein>
    <submittedName>
        <fullName evidence="2">SCO0607 family lipoprotein</fullName>
    </submittedName>
</protein>
<dbReference type="RefSeq" id="WP_311319320.1">
    <property type="nucleotide sequence ID" value="NZ_JBEYXG010000025.1"/>
</dbReference>
<comment type="caution">
    <text evidence="2">The sequence shown here is derived from an EMBL/GenBank/DDBJ whole genome shotgun (WGS) entry which is preliminary data.</text>
</comment>
<reference evidence="2 3" key="1">
    <citation type="submission" date="2024-10" db="EMBL/GenBank/DDBJ databases">
        <title>The Natural Products Discovery Center: Release of the First 8490 Sequenced Strains for Exploring Actinobacteria Biosynthetic Diversity.</title>
        <authorList>
            <person name="Kalkreuter E."/>
            <person name="Kautsar S.A."/>
            <person name="Yang D."/>
            <person name="Bader C.D."/>
            <person name="Teijaro C.N."/>
            <person name="Fluegel L."/>
            <person name="Davis C.M."/>
            <person name="Simpson J.R."/>
            <person name="Lauterbach L."/>
            <person name="Steele A.D."/>
            <person name="Gui C."/>
            <person name="Meng S."/>
            <person name="Li G."/>
            <person name="Viehrig K."/>
            <person name="Ye F."/>
            <person name="Su P."/>
            <person name="Kiefer A.F."/>
            <person name="Nichols A."/>
            <person name="Cepeda A.J."/>
            <person name="Yan W."/>
            <person name="Fan B."/>
            <person name="Jiang Y."/>
            <person name="Adhikari A."/>
            <person name="Zheng C.-J."/>
            <person name="Schuster L."/>
            <person name="Cowan T.M."/>
            <person name="Smanski M.J."/>
            <person name="Chevrette M.G."/>
            <person name="De Carvalho L.P.S."/>
            <person name="Shen B."/>
        </authorList>
    </citation>
    <scope>NUCLEOTIDE SEQUENCE [LARGE SCALE GENOMIC DNA]</scope>
    <source>
        <strain evidence="2 3">NPDC020602</strain>
    </source>
</reference>
<keyword evidence="2" id="KW-0449">Lipoprotein</keyword>
<organism evidence="2 3">
    <name type="scientific">Streptomyces litmocidini</name>
    <dbReference type="NCBI Taxonomy" id="67318"/>
    <lineage>
        <taxon>Bacteria</taxon>
        <taxon>Bacillati</taxon>
        <taxon>Actinomycetota</taxon>
        <taxon>Actinomycetes</taxon>
        <taxon>Kitasatosporales</taxon>
        <taxon>Streptomycetaceae</taxon>
        <taxon>Streptomyces</taxon>
    </lineage>
</organism>
<proteinExistence type="predicted"/>
<dbReference type="EMBL" id="JBIRUI010000005">
    <property type="protein sequence ID" value="MFI1714826.1"/>
    <property type="molecule type" value="Genomic_DNA"/>
</dbReference>
<evidence type="ECO:0000313" key="2">
    <source>
        <dbReference type="EMBL" id="MFI1714826.1"/>
    </source>
</evidence>
<dbReference type="InterPro" id="IPR058119">
    <property type="entry name" value="SCO0607-like"/>
</dbReference>
<name>A0ABW7U5V8_9ACTN</name>